<organism evidence="3 4">
    <name type="scientific">Cystoisospora suis</name>
    <dbReference type="NCBI Taxonomy" id="483139"/>
    <lineage>
        <taxon>Eukaryota</taxon>
        <taxon>Sar</taxon>
        <taxon>Alveolata</taxon>
        <taxon>Apicomplexa</taxon>
        <taxon>Conoidasida</taxon>
        <taxon>Coccidia</taxon>
        <taxon>Eucoccidiorida</taxon>
        <taxon>Eimeriorina</taxon>
        <taxon>Sarcocystidae</taxon>
        <taxon>Cystoisospora</taxon>
    </lineage>
</organism>
<dbReference type="VEuPathDB" id="ToxoDB:CSUI_007247"/>
<keyword evidence="2" id="KW-1133">Transmembrane helix</keyword>
<accession>A0A2C6KRJ6</accession>
<evidence type="ECO:0000256" key="1">
    <source>
        <dbReference type="SAM" id="MobiDB-lite"/>
    </source>
</evidence>
<gene>
    <name evidence="3" type="ORF">CSUI_007247</name>
</gene>
<reference evidence="3 4" key="1">
    <citation type="journal article" date="2017" name="Int. J. Parasitol.">
        <title>The genome of the protozoan parasite Cystoisospora suis and a reverse vaccinology approach to identify vaccine candidates.</title>
        <authorList>
            <person name="Palmieri N."/>
            <person name="Shrestha A."/>
            <person name="Ruttkowski B."/>
            <person name="Beck T."/>
            <person name="Vogl C."/>
            <person name="Tomley F."/>
            <person name="Blake D.P."/>
            <person name="Joachim A."/>
        </authorList>
    </citation>
    <scope>NUCLEOTIDE SEQUENCE [LARGE SCALE GENOMIC DNA]</scope>
    <source>
        <strain evidence="3 4">Wien I</strain>
    </source>
</reference>
<dbReference type="OrthoDB" id="431202at2759"/>
<feature type="transmembrane region" description="Helical" evidence="2">
    <location>
        <begin position="118"/>
        <end position="136"/>
    </location>
</feature>
<protein>
    <submittedName>
        <fullName evidence="3">Transmembrane protein</fullName>
    </submittedName>
</protein>
<dbReference type="Pfam" id="PF12400">
    <property type="entry name" value="STIMATE"/>
    <property type="match status" value="1"/>
</dbReference>
<dbReference type="PANTHER" id="PTHR31735:SF1">
    <property type="entry name" value="VACUOLAR MEMBRANE PROTEIN YPL162C"/>
    <property type="match status" value="1"/>
</dbReference>
<feature type="compositionally biased region" description="Basic and acidic residues" evidence="1">
    <location>
        <begin position="172"/>
        <end position="189"/>
    </location>
</feature>
<dbReference type="GO" id="GO:0016020">
    <property type="term" value="C:membrane"/>
    <property type="evidence" value="ECO:0007669"/>
    <property type="project" value="TreeGrafter"/>
</dbReference>
<dbReference type="Proteomes" id="UP000221165">
    <property type="component" value="Unassembled WGS sequence"/>
</dbReference>
<dbReference type="RefSeq" id="XP_067920626.1">
    <property type="nucleotide sequence ID" value="XM_068067396.1"/>
</dbReference>
<keyword evidence="4" id="KW-1185">Reference proteome</keyword>
<feature type="transmembrane region" description="Helical" evidence="2">
    <location>
        <begin position="28"/>
        <end position="45"/>
    </location>
</feature>
<proteinExistence type="predicted"/>
<dbReference type="InterPro" id="IPR022127">
    <property type="entry name" value="STIMATE/YPL162C"/>
</dbReference>
<feature type="compositionally biased region" description="Basic and acidic residues" evidence="1">
    <location>
        <begin position="241"/>
        <end position="260"/>
    </location>
</feature>
<dbReference type="GeneID" id="94430607"/>
<evidence type="ECO:0000313" key="3">
    <source>
        <dbReference type="EMBL" id="PHJ18923.1"/>
    </source>
</evidence>
<feature type="transmembrane region" description="Helical" evidence="2">
    <location>
        <begin position="82"/>
        <end position="106"/>
    </location>
</feature>
<dbReference type="EMBL" id="MIGC01003773">
    <property type="protein sequence ID" value="PHJ18923.1"/>
    <property type="molecule type" value="Genomic_DNA"/>
</dbReference>
<comment type="caution">
    <text evidence="3">The sequence shown here is derived from an EMBL/GenBank/DDBJ whole genome shotgun (WGS) entry which is preliminary data.</text>
</comment>
<keyword evidence="2 3" id="KW-0812">Transmembrane</keyword>
<feature type="compositionally biased region" description="Low complexity" evidence="1">
    <location>
        <begin position="200"/>
        <end position="213"/>
    </location>
</feature>
<evidence type="ECO:0000256" key="2">
    <source>
        <dbReference type="SAM" id="Phobius"/>
    </source>
</evidence>
<dbReference type="PANTHER" id="PTHR31735">
    <property type="entry name" value="VACUOLAR MEMBRANE PROTEIN YPL162C"/>
    <property type="match status" value="1"/>
</dbReference>
<keyword evidence="2" id="KW-0472">Membrane</keyword>
<feature type="region of interest" description="Disordered" evidence="1">
    <location>
        <begin position="152"/>
        <end position="287"/>
    </location>
</feature>
<evidence type="ECO:0000313" key="4">
    <source>
        <dbReference type="Proteomes" id="UP000221165"/>
    </source>
</evidence>
<sequence>MMNLLCASVFSTFAIREADPCEWYLLNILLDTTIGVYFLYVLVQLNQKKLKFHGSHAFGYYGNPPSWRVCLRQVATWQFLVLLMKVAILLIMLVGQAPLAWLASALLDSLDDQPQTKLLIVMVLFPLTMNTLQYWVTDNIIKLHPEHDPYSSSSSFSSSSLRRESQPSYQRQRAERSISSDRGHLHLSFDDAQDDDALQGHARQSSSSSARGARFGGGYSSVGSIPLEEEEDEERESEDEEKGRREERRRTVTSGKEDRKHRMHGTSPKHTFPSPTFSPRHSLEEKA</sequence>
<dbReference type="AlphaFoldDB" id="A0A2C6KRJ6"/>
<name>A0A2C6KRJ6_9APIC</name>
<feature type="compositionally biased region" description="Acidic residues" evidence="1">
    <location>
        <begin position="227"/>
        <end position="240"/>
    </location>
</feature>